<dbReference type="Pfam" id="PF06475">
    <property type="entry name" value="Glycolipid_bind"/>
    <property type="match status" value="1"/>
</dbReference>
<gene>
    <name evidence="1" type="ORF">ETD83_23195</name>
</gene>
<dbReference type="InterPro" id="IPR009467">
    <property type="entry name" value="Glycolipid-bd_prot_put"/>
</dbReference>
<reference evidence="1 2" key="1">
    <citation type="submission" date="2019-05" db="EMBL/GenBank/DDBJ databases">
        <title>Draft genome sequence of Actinomadura sp. 14C53.</title>
        <authorList>
            <person name="Saricaoglu S."/>
            <person name="Isik K."/>
        </authorList>
    </citation>
    <scope>NUCLEOTIDE SEQUENCE [LARGE SCALE GENOMIC DNA]</scope>
    <source>
        <strain evidence="1 2">14C53</strain>
    </source>
</reference>
<organism evidence="1 2">
    <name type="scientific">Actinomadura soli</name>
    <dbReference type="NCBI Taxonomy" id="2508997"/>
    <lineage>
        <taxon>Bacteria</taxon>
        <taxon>Bacillati</taxon>
        <taxon>Actinomycetota</taxon>
        <taxon>Actinomycetes</taxon>
        <taxon>Streptosporangiales</taxon>
        <taxon>Thermomonosporaceae</taxon>
        <taxon>Actinomadura</taxon>
    </lineage>
</organism>
<dbReference type="AlphaFoldDB" id="A0A5C4J8E9"/>
<keyword evidence="2" id="KW-1185">Reference proteome</keyword>
<proteinExistence type="predicted"/>
<accession>A0A5C4J8E9</accession>
<dbReference type="EMBL" id="VCKW01000125">
    <property type="protein sequence ID" value="TMQ94922.1"/>
    <property type="molecule type" value="Genomic_DNA"/>
</dbReference>
<dbReference type="Proteomes" id="UP000309174">
    <property type="component" value="Unassembled WGS sequence"/>
</dbReference>
<sequence>MFAEPPPAAAWRHRDARAGFEVLRSTRTGGGWTLHGVTTAVEDGTPWAVEYVIDVDDDWHTRGAEIVHPIEGRRVSLRRDGPGRWLVDGLHVPELDGCLDVDLESSAMTNALPVHRLRLAVDETADAPAAYVRAADLTVSRLDQTYRRLPDAERHQRYYYDAPAFDYTACLVYDETGFVLEYPGLAVRV</sequence>
<evidence type="ECO:0000313" key="2">
    <source>
        <dbReference type="Proteomes" id="UP000309174"/>
    </source>
</evidence>
<dbReference type="OrthoDB" id="7347529at2"/>
<protein>
    <recommendedName>
        <fullName evidence="3">Glycolipid-binding domain-containing protein</fullName>
    </recommendedName>
</protein>
<dbReference type="RefSeq" id="WP_138647259.1">
    <property type="nucleotide sequence ID" value="NZ_VCKW01000125.1"/>
</dbReference>
<dbReference type="SUPFAM" id="SSF159275">
    <property type="entry name" value="PA1994-like"/>
    <property type="match status" value="1"/>
</dbReference>
<evidence type="ECO:0008006" key="3">
    <source>
        <dbReference type="Google" id="ProtNLM"/>
    </source>
</evidence>
<comment type="caution">
    <text evidence="1">The sequence shown here is derived from an EMBL/GenBank/DDBJ whole genome shotgun (WGS) entry which is preliminary data.</text>
</comment>
<evidence type="ECO:0000313" key="1">
    <source>
        <dbReference type="EMBL" id="TMQ94922.1"/>
    </source>
</evidence>
<name>A0A5C4J8E9_9ACTN</name>